<keyword evidence="3" id="KW-1185">Reference proteome</keyword>
<evidence type="ECO:0000313" key="2">
    <source>
        <dbReference type="EMBL" id="MCI09015.1"/>
    </source>
</evidence>
<dbReference type="AlphaFoldDB" id="A0A392PDS4"/>
<dbReference type="EMBL" id="LXQA010071097">
    <property type="protein sequence ID" value="MCI09015.1"/>
    <property type="molecule type" value="Genomic_DNA"/>
</dbReference>
<reference evidence="2 3" key="1">
    <citation type="journal article" date="2018" name="Front. Plant Sci.">
        <title>Red Clover (Trifolium pratense) and Zigzag Clover (T. medium) - A Picture of Genomic Similarities and Differences.</title>
        <authorList>
            <person name="Dluhosova J."/>
            <person name="Istvanek J."/>
            <person name="Nedelnik J."/>
            <person name="Repkova J."/>
        </authorList>
    </citation>
    <scope>NUCLEOTIDE SEQUENCE [LARGE SCALE GENOMIC DNA]</scope>
    <source>
        <strain evidence="3">cv. 10/8</strain>
        <tissue evidence="2">Leaf</tissue>
    </source>
</reference>
<evidence type="ECO:0000313" key="3">
    <source>
        <dbReference type="Proteomes" id="UP000265520"/>
    </source>
</evidence>
<feature type="region of interest" description="Disordered" evidence="1">
    <location>
        <begin position="50"/>
        <end position="73"/>
    </location>
</feature>
<name>A0A392PDS4_9FABA</name>
<protein>
    <submittedName>
        <fullName evidence="2">Uncharacterized protein</fullName>
    </submittedName>
</protein>
<proteinExistence type="predicted"/>
<feature type="compositionally biased region" description="Basic and acidic residues" evidence="1">
    <location>
        <begin position="50"/>
        <end position="66"/>
    </location>
</feature>
<organism evidence="2 3">
    <name type="scientific">Trifolium medium</name>
    <dbReference type="NCBI Taxonomy" id="97028"/>
    <lineage>
        <taxon>Eukaryota</taxon>
        <taxon>Viridiplantae</taxon>
        <taxon>Streptophyta</taxon>
        <taxon>Embryophyta</taxon>
        <taxon>Tracheophyta</taxon>
        <taxon>Spermatophyta</taxon>
        <taxon>Magnoliopsida</taxon>
        <taxon>eudicotyledons</taxon>
        <taxon>Gunneridae</taxon>
        <taxon>Pentapetalae</taxon>
        <taxon>rosids</taxon>
        <taxon>fabids</taxon>
        <taxon>Fabales</taxon>
        <taxon>Fabaceae</taxon>
        <taxon>Papilionoideae</taxon>
        <taxon>50 kb inversion clade</taxon>
        <taxon>NPAAA clade</taxon>
        <taxon>Hologalegina</taxon>
        <taxon>IRL clade</taxon>
        <taxon>Trifolieae</taxon>
        <taxon>Trifolium</taxon>
    </lineage>
</organism>
<accession>A0A392PDS4</accession>
<evidence type="ECO:0000256" key="1">
    <source>
        <dbReference type="SAM" id="MobiDB-lite"/>
    </source>
</evidence>
<comment type="caution">
    <text evidence="2">The sequence shown here is derived from an EMBL/GenBank/DDBJ whole genome shotgun (WGS) entry which is preliminary data.</text>
</comment>
<dbReference type="Proteomes" id="UP000265520">
    <property type="component" value="Unassembled WGS sequence"/>
</dbReference>
<sequence>MKKKRKQRSTEFQAIEEVVDISSSSNQEIELVCENEEGELIRELAKIESRDRPKASNNFEHQRGAEKITNGDQ</sequence>